<dbReference type="OrthoDB" id="4801220at2"/>
<evidence type="ECO:0000313" key="4">
    <source>
        <dbReference type="Proteomes" id="UP000319804"/>
    </source>
</evidence>
<feature type="domain" description="DUF8010" evidence="1">
    <location>
        <begin position="1"/>
        <end position="104"/>
    </location>
</feature>
<reference evidence="3 4" key="1">
    <citation type="submission" date="2019-06" db="EMBL/GenBank/DDBJ databases">
        <title>Sequencing the genomes of 1000 actinobacteria strains.</title>
        <authorList>
            <person name="Klenk H.-P."/>
        </authorList>
    </citation>
    <scope>NUCLEOTIDE SEQUENCE [LARGE SCALE GENOMIC DNA]</scope>
    <source>
        <strain evidence="3 4">DSM 20427</strain>
    </source>
</reference>
<gene>
    <name evidence="3" type="ORF">FHX68_0377</name>
</gene>
<evidence type="ECO:0000259" key="1">
    <source>
        <dbReference type="Pfam" id="PF26035"/>
    </source>
</evidence>
<dbReference type="Pfam" id="PF26035">
    <property type="entry name" value="DUF8010"/>
    <property type="match status" value="1"/>
</dbReference>
<feature type="domain" description="DUF8185" evidence="2">
    <location>
        <begin position="107"/>
        <end position="207"/>
    </location>
</feature>
<proteinExistence type="predicted"/>
<evidence type="ECO:0000259" key="2">
    <source>
        <dbReference type="Pfam" id="PF26572"/>
    </source>
</evidence>
<organism evidence="3 4">
    <name type="scientific">Microbacterium lacticum</name>
    <dbReference type="NCBI Taxonomy" id="33885"/>
    <lineage>
        <taxon>Bacteria</taxon>
        <taxon>Bacillati</taxon>
        <taxon>Actinomycetota</taxon>
        <taxon>Actinomycetes</taxon>
        <taxon>Micrococcales</taxon>
        <taxon>Microbacteriaceae</taxon>
        <taxon>Microbacterium</taxon>
    </lineage>
</organism>
<dbReference type="EMBL" id="VFPS01000001">
    <property type="protein sequence ID" value="TQN00301.1"/>
    <property type="molecule type" value="Genomic_DNA"/>
</dbReference>
<comment type="caution">
    <text evidence="3">The sequence shown here is derived from an EMBL/GenBank/DDBJ whole genome shotgun (WGS) entry which is preliminary data.</text>
</comment>
<dbReference type="InterPro" id="IPR058498">
    <property type="entry name" value="DUF8185"/>
</dbReference>
<dbReference type="Pfam" id="PF26572">
    <property type="entry name" value="DUF8185"/>
    <property type="match status" value="1"/>
</dbReference>
<name>A0A4Y3UKS3_9MICO</name>
<dbReference type="Proteomes" id="UP000319804">
    <property type="component" value="Unassembled WGS sequence"/>
</dbReference>
<keyword evidence="4" id="KW-1185">Reference proteome</keyword>
<sequence>MSQRLIFPDAPTAADVLTFSARAARLGDGAVRLKATGGTLLASAAPLAPRTLLESTPTVLGMRAVRVDPELVCDLVVPAEGLTASDDPAALQLPDAAVTATWAGVSPPRAGWTDDGAIAAALLAERAQRGIAAVAEAVPKDAGDDAVHAVRAAIWGAADEPLAGLPLGVAFAAFALGFIAGEEQAVVRRNGPWTRVSLARGHVLTRGTVRSGLTAVRATGAS</sequence>
<dbReference type="InterPro" id="IPR058323">
    <property type="entry name" value="DUF8010"/>
</dbReference>
<protein>
    <submittedName>
        <fullName evidence="3">Uncharacterized protein</fullName>
    </submittedName>
</protein>
<evidence type="ECO:0000313" key="3">
    <source>
        <dbReference type="EMBL" id="TQN00301.1"/>
    </source>
</evidence>
<dbReference type="RefSeq" id="WP_141380013.1">
    <property type="nucleotide sequence ID" value="NZ_BJNA01000013.1"/>
</dbReference>
<dbReference type="AlphaFoldDB" id="A0A4Y3UKS3"/>
<accession>A0A4Y3UKS3</accession>